<evidence type="ECO:0000256" key="1">
    <source>
        <dbReference type="ARBA" id="ARBA00023004"/>
    </source>
</evidence>
<dbReference type="InterPro" id="IPR052713">
    <property type="entry name" value="FeoA"/>
</dbReference>
<dbReference type="AlphaFoldDB" id="A0A0R1JVL6"/>
<dbReference type="InterPro" id="IPR008988">
    <property type="entry name" value="Transcriptional_repressor_C"/>
</dbReference>
<dbReference type="PANTHER" id="PTHR42954">
    <property type="entry name" value="FE(2+) TRANSPORT PROTEIN A"/>
    <property type="match status" value="1"/>
</dbReference>
<dbReference type="Gene3D" id="2.30.30.90">
    <property type="match status" value="2"/>
</dbReference>
<gene>
    <name evidence="3" type="ORF">FD02_GL000019</name>
</gene>
<dbReference type="InterPro" id="IPR038157">
    <property type="entry name" value="FeoA_core_dom"/>
</dbReference>
<evidence type="ECO:0000313" key="3">
    <source>
        <dbReference type="EMBL" id="KRK70839.1"/>
    </source>
</evidence>
<dbReference type="EMBL" id="AZDJ01000030">
    <property type="protein sequence ID" value="KRK70839.1"/>
    <property type="molecule type" value="Genomic_DNA"/>
</dbReference>
<accession>A0A0R1JVL6</accession>
<dbReference type="STRING" id="1291734.FD02_GL000019"/>
<feature type="domain" description="Ferrous iron transporter FeoA-like" evidence="2">
    <location>
        <begin position="1"/>
        <end position="59"/>
    </location>
</feature>
<comment type="caution">
    <text evidence="3">The sequence shown here is derived from an EMBL/GenBank/DDBJ whole genome shotgun (WGS) entry which is preliminary data.</text>
</comment>
<dbReference type="Pfam" id="PF04023">
    <property type="entry name" value="FeoA"/>
    <property type="match status" value="2"/>
</dbReference>
<dbReference type="PATRIC" id="fig|1291734.4.peg.21"/>
<dbReference type="Proteomes" id="UP000051804">
    <property type="component" value="Unassembled WGS sequence"/>
</dbReference>
<dbReference type="GO" id="GO:0046914">
    <property type="term" value="F:transition metal ion binding"/>
    <property type="evidence" value="ECO:0007669"/>
    <property type="project" value="InterPro"/>
</dbReference>
<dbReference type="SUPFAM" id="SSF50037">
    <property type="entry name" value="C-terminal domain of transcriptional repressors"/>
    <property type="match status" value="2"/>
</dbReference>
<evidence type="ECO:0000313" key="4">
    <source>
        <dbReference type="Proteomes" id="UP000051804"/>
    </source>
</evidence>
<sequence length="144" mass="15414">MAITASTTLTRHLGELGLRVGSRLTVIQPAAGRSGLLVYFQGQRLAMSDDIAAQLQVQSVAATTNQPTVSLADLPVHRHAVVATIAGRPELRRRLMDMGLTRGTLIELRQVAPLGDPLELAVRGYKLSLRKAEAAVIQVAEVEA</sequence>
<keyword evidence="1" id="KW-0408">Iron</keyword>
<name>A0A0R1JVL6_9LACO</name>
<dbReference type="PANTHER" id="PTHR42954:SF2">
    <property type="entry name" value="FE(2+) TRANSPORT PROTEIN A"/>
    <property type="match status" value="1"/>
</dbReference>
<feature type="domain" description="Ferrous iron transporter FeoA-like" evidence="2">
    <location>
        <begin position="69"/>
        <end position="141"/>
    </location>
</feature>
<reference evidence="3 4" key="1">
    <citation type="journal article" date="2015" name="Genome Announc.">
        <title>Expanding the biotechnology potential of lactobacilli through comparative genomics of 213 strains and associated genera.</title>
        <authorList>
            <person name="Sun Z."/>
            <person name="Harris H.M."/>
            <person name="McCann A."/>
            <person name="Guo C."/>
            <person name="Argimon S."/>
            <person name="Zhang W."/>
            <person name="Yang X."/>
            <person name="Jeffery I.B."/>
            <person name="Cooney J.C."/>
            <person name="Kagawa T.F."/>
            <person name="Liu W."/>
            <person name="Song Y."/>
            <person name="Salvetti E."/>
            <person name="Wrobel A."/>
            <person name="Rasinkangas P."/>
            <person name="Parkhill J."/>
            <person name="Rea M.C."/>
            <person name="O'Sullivan O."/>
            <person name="Ritari J."/>
            <person name="Douillard F.P."/>
            <person name="Paul Ross R."/>
            <person name="Yang R."/>
            <person name="Briner A.E."/>
            <person name="Felis G.E."/>
            <person name="de Vos W.M."/>
            <person name="Barrangou R."/>
            <person name="Klaenhammer T.R."/>
            <person name="Caufield P.W."/>
            <person name="Cui Y."/>
            <person name="Zhang H."/>
            <person name="O'Toole P.W."/>
        </authorList>
    </citation>
    <scope>NUCLEOTIDE SEQUENCE [LARGE SCALE GENOMIC DNA]</scope>
    <source>
        <strain evidence="3 4">JCM 17158</strain>
    </source>
</reference>
<evidence type="ECO:0000259" key="2">
    <source>
        <dbReference type="SMART" id="SM00899"/>
    </source>
</evidence>
<organism evidence="3 4">
    <name type="scientific">Lacticaseibacillus nasuensis JCM 17158</name>
    <dbReference type="NCBI Taxonomy" id="1291734"/>
    <lineage>
        <taxon>Bacteria</taxon>
        <taxon>Bacillati</taxon>
        <taxon>Bacillota</taxon>
        <taxon>Bacilli</taxon>
        <taxon>Lactobacillales</taxon>
        <taxon>Lactobacillaceae</taxon>
        <taxon>Lacticaseibacillus</taxon>
    </lineage>
</organism>
<dbReference type="InterPro" id="IPR007167">
    <property type="entry name" value="Fe-transptr_FeoA-like"/>
</dbReference>
<keyword evidence="4" id="KW-1185">Reference proteome</keyword>
<proteinExistence type="predicted"/>
<dbReference type="SMART" id="SM00899">
    <property type="entry name" value="FeoA"/>
    <property type="match status" value="2"/>
</dbReference>
<protein>
    <submittedName>
        <fullName evidence="3">Fe2+ transport system protein A</fullName>
    </submittedName>
</protein>